<feature type="domain" description="Erythromycin biosynthesis protein CIII-like C-terminal" evidence="4">
    <location>
        <begin position="250"/>
        <end position="385"/>
    </location>
</feature>
<sequence length="395" mass="42126">MRVLMLSTPFPTHFTPLVPLAWALRGAGHDLVVAGQPDVTDAAHAAGLATVVIGDRFHASDIFSRKLPAGKRPLELMGPPTPELLASTSRMWEIHARYLVPRYLEFARDWRPDLIVTEQMEFAGRMMGGVLGVPVVTHRWFIDPLSGPTAGSVRAFLHGASTRLGLEDGLPDPDLVLDPCPPKLQVPDLPEGVPIRPVPSNGSGPLPDWVHRPRAAEHRVCVSLGNQTIALNGMPLLKNIIAGIARLPGVEAIVTAATEFHPELAEVPSRVRVVPPTPLNQFLRTCDAIVHHGGAGSSLTATAMGVPQLVLPQMVDQFPNAQRLADSGAAIAVESAALQDDPDVVAGHLTELLTEPARAASAAELKAAADEMPSPAQVVPRLEALAATARHEEER</sequence>
<proteinExistence type="inferred from homology"/>
<dbReference type="Gene3D" id="3.40.50.2000">
    <property type="entry name" value="Glycogen Phosphorylase B"/>
    <property type="match status" value="2"/>
</dbReference>
<evidence type="ECO:0000259" key="4">
    <source>
        <dbReference type="Pfam" id="PF06722"/>
    </source>
</evidence>
<organism evidence="6 7">
    <name type="scientific">Actinomadura physcomitrii</name>
    <dbReference type="NCBI Taxonomy" id="2650748"/>
    <lineage>
        <taxon>Bacteria</taxon>
        <taxon>Bacillati</taxon>
        <taxon>Actinomycetota</taxon>
        <taxon>Actinomycetes</taxon>
        <taxon>Streptosporangiales</taxon>
        <taxon>Thermomonosporaceae</taxon>
        <taxon>Actinomadura</taxon>
    </lineage>
</organism>
<dbReference type="PANTHER" id="PTHR48050">
    <property type="entry name" value="STEROL 3-BETA-GLUCOSYLTRANSFERASE"/>
    <property type="match status" value="1"/>
</dbReference>
<keyword evidence="2" id="KW-0328">Glycosyltransferase</keyword>
<evidence type="ECO:0000256" key="1">
    <source>
        <dbReference type="ARBA" id="ARBA00006962"/>
    </source>
</evidence>
<dbReference type="SUPFAM" id="SSF53756">
    <property type="entry name" value="UDP-Glycosyltransferase/glycogen phosphorylase"/>
    <property type="match status" value="1"/>
</dbReference>
<dbReference type="InterPro" id="IPR048284">
    <property type="entry name" value="EryCIII-like_N"/>
</dbReference>
<dbReference type="Proteomes" id="UP000462055">
    <property type="component" value="Unassembled WGS sequence"/>
</dbReference>
<dbReference type="CDD" id="cd03784">
    <property type="entry name" value="GT1_Gtf-like"/>
    <property type="match status" value="1"/>
</dbReference>
<keyword evidence="3" id="KW-0808">Transferase</keyword>
<evidence type="ECO:0000256" key="3">
    <source>
        <dbReference type="ARBA" id="ARBA00022679"/>
    </source>
</evidence>
<dbReference type="GO" id="GO:0017000">
    <property type="term" value="P:antibiotic biosynthetic process"/>
    <property type="evidence" value="ECO:0007669"/>
    <property type="project" value="UniProtKB-ARBA"/>
</dbReference>
<dbReference type="Pfam" id="PF06722">
    <property type="entry name" value="EryCIII-like_C"/>
    <property type="match status" value="1"/>
</dbReference>
<dbReference type="GO" id="GO:0016758">
    <property type="term" value="F:hexosyltransferase activity"/>
    <property type="evidence" value="ECO:0007669"/>
    <property type="project" value="UniProtKB-ARBA"/>
</dbReference>
<dbReference type="PANTHER" id="PTHR48050:SF13">
    <property type="entry name" value="STEROL 3-BETA-GLUCOSYLTRANSFERASE UGT80A2"/>
    <property type="match status" value="1"/>
</dbReference>
<evidence type="ECO:0000313" key="7">
    <source>
        <dbReference type="Proteomes" id="UP000462055"/>
    </source>
</evidence>
<evidence type="ECO:0000259" key="5">
    <source>
        <dbReference type="Pfam" id="PF21036"/>
    </source>
</evidence>
<protein>
    <submittedName>
        <fullName evidence="6">DUF1205 domain-containing protein</fullName>
    </submittedName>
</protein>
<dbReference type="AlphaFoldDB" id="A0A6I4MHL6"/>
<evidence type="ECO:0000256" key="2">
    <source>
        <dbReference type="ARBA" id="ARBA00022676"/>
    </source>
</evidence>
<dbReference type="InterPro" id="IPR002213">
    <property type="entry name" value="UDP_glucos_trans"/>
</dbReference>
<reference evidence="6" key="1">
    <citation type="submission" date="2019-12" db="EMBL/GenBank/DDBJ databases">
        <title>Actinomadura physcomitrii sp. nov., a novel actinomycete isolated from moss [Physcomitrium sphaericum (Ludw) Fuernr].</title>
        <authorList>
            <person name="Zhuang X."/>
        </authorList>
    </citation>
    <scope>NUCLEOTIDE SEQUENCE [LARGE SCALE GENOMIC DNA]</scope>
    <source>
        <strain evidence="6">LD22</strain>
    </source>
</reference>
<evidence type="ECO:0000313" key="6">
    <source>
        <dbReference type="EMBL" id="MWA03644.1"/>
    </source>
</evidence>
<dbReference type="Pfam" id="PF21036">
    <property type="entry name" value="EryCIII-like_N"/>
    <property type="match status" value="1"/>
</dbReference>
<comment type="similarity">
    <text evidence="1">Belongs to the glycosyltransferase 28 family.</text>
</comment>
<dbReference type="GO" id="GO:0008194">
    <property type="term" value="F:UDP-glycosyltransferase activity"/>
    <property type="evidence" value="ECO:0007669"/>
    <property type="project" value="InterPro"/>
</dbReference>
<keyword evidence="7" id="KW-1185">Reference proteome</keyword>
<dbReference type="RefSeq" id="WP_151596187.1">
    <property type="nucleotide sequence ID" value="NZ_WBMS02000021.1"/>
</dbReference>
<feature type="domain" description="Erythromycin biosynthesis protein CIII-like N-terminal" evidence="5">
    <location>
        <begin position="22"/>
        <end position="225"/>
    </location>
</feature>
<gene>
    <name evidence="6" type="ORF">F8568_025325</name>
</gene>
<dbReference type="EMBL" id="WBMS02000021">
    <property type="protein sequence ID" value="MWA03644.1"/>
    <property type="molecule type" value="Genomic_DNA"/>
</dbReference>
<accession>A0A6I4MHL6</accession>
<comment type="caution">
    <text evidence="6">The sequence shown here is derived from an EMBL/GenBank/DDBJ whole genome shotgun (WGS) entry which is preliminary data.</text>
</comment>
<dbReference type="InterPro" id="IPR050426">
    <property type="entry name" value="Glycosyltransferase_28"/>
</dbReference>
<name>A0A6I4MHL6_9ACTN</name>
<dbReference type="InterPro" id="IPR010610">
    <property type="entry name" value="EryCIII-like_C"/>
</dbReference>